<dbReference type="EMBL" id="GL534905">
    <property type="protein sequence ID" value="EFQ91175.1"/>
    <property type="molecule type" value="Genomic_DNA"/>
</dbReference>
<organism evidence="3">
    <name type="scientific">Pyrenophora teres f. teres (strain 0-1)</name>
    <name type="common">Barley net blotch fungus</name>
    <name type="synonym">Drechslera teres f. teres</name>
    <dbReference type="NCBI Taxonomy" id="861557"/>
    <lineage>
        <taxon>Eukaryota</taxon>
        <taxon>Fungi</taxon>
        <taxon>Dikarya</taxon>
        <taxon>Ascomycota</taxon>
        <taxon>Pezizomycotina</taxon>
        <taxon>Dothideomycetes</taxon>
        <taxon>Pleosporomycetidae</taxon>
        <taxon>Pleosporales</taxon>
        <taxon>Pleosporineae</taxon>
        <taxon>Pleosporaceae</taxon>
        <taxon>Pyrenophora</taxon>
    </lineage>
</organism>
<dbReference type="HOGENOM" id="CLU_434215_0_0_1"/>
<sequence length="630" mass="68412">MKTLRNIPKAYEVLNFATTGSPWSTLDPAESATNMDSDSVSSSPKALEDSVPDHGMLTKKACLTKAFLQSDELCATSTSIQPLLNTIWKYIPSAQASEMTSIEHAAGHYYWLPDGLLADEWVHFFQIAPDRFLDMAPPEVKKAYEDQVGDGSIIKASFGDVMREQAHKNSQHLVFEDMLPLLERVTGPGSSTAVGEPFLPTISPSSTSGVTLKKREYGLLDESSSVAIPKPKRARHQNVVTAGQSVSVVVDSSLTSSMSLGARNPQSEATNAAPFNIQATLHAAHAVPATAQPAPVAIAAPSNIQTTQTAHPVPAAAQLPMANAATAQLPLVNAARAQLPVVNAAPAVFPLLSSPTGAIAFIDNPAAPPHFIRQQRFLLNPSGAIIPTGNHDKAWHAQRLRAWVEIEGQQLHALPNIAWSPYGNEMSNLRTPASIDPRLCPFPTSIEENFTFFPNTCTINREMCIRAMAQWTPINIARYINYAHDVQTHGAVSRSRIAYHCIEAARFLSSHPGIVPTASLQGISTDSGLLRENGRLHDYFLYHMGDGVRYPPTGRQAQMLTRVIDHVRNVTQDRNVRLSQALAYAQRHGISVPASASIDFSNLAVADTPPTALLRMIKADYERKFPGLIM</sequence>
<feature type="region of interest" description="Disordered" evidence="1">
    <location>
        <begin position="25"/>
        <end position="50"/>
    </location>
</feature>
<name>E3RSV2_PYRTT</name>
<gene>
    <name evidence="2" type="ORF">PTT_12040</name>
</gene>
<keyword evidence="3" id="KW-1185">Reference proteome</keyword>
<protein>
    <submittedName>
        <fullName evidence="2">Uncharacterized protein</fullName>
    </submittedName>
</protein>
<proteinExistence type="predicted"/>
<dbReference type="STRING" id="861557.E3RSV2"/>
<evidence type="ECO:0000313" key="3">
    <source>
        <dbReference type="Proteomes" id="UP000001067"/>
    </source>
</evidence>
<evidence type="ECO:0000313" key="2">
    <source>
        <dbReference type="EMBL" id="EFQ91175.1"/>
    </source>
</evidence>
<dbReference type="KEGG" id="pte:PTT_12040"/>
<evidence type="ECO:0000256" key="1">
    <source>
        <dbReference type="SAM" id="MobiDB-lite"/>
    </source>
</evidence>
<dbReference type="Proteomes" id="UP000001067">
    <property type="component" value="Unassembled WGS sequence"/>
</dbReference>
<dbReference type="AlphaFoldDB" id="E3RSV2"/>
<feature type="compositionally biased region" description="Polar residues" evidence="1">
    <location>
        <begin position="31"/>
        <end position="44"/>
    </location>
</feature>
<accession>E3RSV2</accession>
<dbReference type="OrthoDB" id="3659168at2759"/>
<reference evidence="2 3" key="1">
    <citation type="journal article" date="2010" name="Genome Biol.">
        <title>A first genome assembly of the barley fungal pathogen Pyrenophora teres f. teres.</title>
        <authorList>
            <person name="Ellwood S.R."/>
            <person name="Liu Z."/>
            <person name="Syme R.A."/>
            <person name="Lai Z."/>
            <person name="Hane J.K."/>
            <person name="Keiper F."/>
            <person name="Moffat C.S."/>
            <person name="Oliver R.P."/>
            <person name="Friesen T.L."/>
        </authorList>
    </citation>
    <scope>NUCLEOTIDE SEQUENCE [LARGE SCALE GENOMIC DNA]</scope>
    <source>
        <strain evidence="2 3">0-1</strain>
    </source>
</reference>
<dbReference type="eggNOG" id="ENOG502RJ8D">
    <property type="taxonomic scope" value="Eukaryota"/>
</dbReference>